<dbReference type="SUPFAM" id="SSF53067">
    <property type="entry name" value="Actin-like ATPase domain"/>
    <property type="match status" value="1"/>
</dbReference>
<dbReference type="InterPro" id="IPR003836">
    <property type="entry name" value="Glucokinase"/>
</dbReference>
<dbReference type="GO" id="GO:0004340">
    <property type="term" value="F:glucokinase activity"/>
    <property type="evidence" value="ECO:0007669"/>
    <property type="project" value="InterPro"/>
</dbReference>
<evidence type="ECO:0000313" key="4">
    <source>
        <dbReference type="EMBL" id="SCW72935.1"/>
    </source>
</evidence>
<dbReference type="AlphaFoldDB" id="A0A1G4SWI4"/>
<name>A0A1G4SWI4_9CAUL</name>
<proteinExistence type="inferred from homology"/>
<comment type="similarity">
    <text evidence="3">Belongs to the bacterial glucokinase family.</text>
</comment>
<reference evidence="5" key="1">
    <citation type="submission" date="2016-10" db="EMBL/GenBank/DDBJ databases">
        <authorList>
            <person name="Varghese N."/>
            <person name="Submissions S."/>
        </authorList>
    </citation>
    <scope>NUCLEOTIDE SEQUENCE [LARGE SCALE GENOMIC DNA]</scope>
    <source>
        <strain evidence="5">CGMCC 1.3431</strain>
    </source>
</reference>
<dbReference type="InterPro" id="IPR043129">
    <property type="entry name" value="ATPase_NBD"/>
</dbReference>
<organism evidence="4 5">
    <name type="scientific">Asticcacaulis taihuensis</name>
    <dbReference type="NCBI Taxonomy" id="260084"/>
    <lineage>
        <taxon>Bacteria</taxon>
        <taxon>Pseudomonadati</taxon>
        <taxon>Pseudomonadota</taxon>
        <taxon>Alphaproteobacteria</taxon>
        <taxon>Caulobacterales</taxon>
        <taxon>Caulobacteraceae</taxon>
        <taxon>Asticcacaulis</taxon>
    </lineage>
</organism>
<dbReference type="PANTHER" id="PTHR47690:SF1">
    <property type="entry name" value="GLUCOKINASE"/>
    <property type="match status" value="1"/>
</dbReference>
<gene>
    <name evidence="4" type="ORF">SAMN02927928_3002</name>
</gene>
<dbReference type="OrthoDB" id="9800595at2"/>
<dbReference type="PANTHER" id="PTHR47690">
    <property type="entry name" value="GLUCOKINASE"/>
    <property type="match status" value="1"/>
</dbReference>
<dbReference type="GO" id="GO:0005536">
    <property type="term" value="F:D-glucose binding"/>
    <property type="evidence" value="ECO:0007669"/>
    <property type="project" value="InterPro"/>
</dbReference>
<keyword evidence="1" id="KW-0808">Transferase</keyword>
<keyword evidence="5" id="KW-1185">Reference proteome</keyword>
<protein>
    <submittedName>
        <fullName evidence="4">Glucokinase</fullName>
    </submittedName>
</protein>
<keyword evidence="2 4" id="KW-0418">Kinase</keyword>
<dbReference type="Gene3D" id="3.40.367.20">
    <property type="match status" value="1"/>
</dbReference>
<dbReference type="EMBL" id="FMTS01000005">
    <property type="protein sequence ID" value="SCW72935.1"/>
    <property type="molecule type" value="Genomic_DNA"/>
</dbReference>
<dbReference type="Pfam" id="PF02685">
    <property type="entry name" value="Glucokinase"/>
    <property type="match status" value="1"/>
</dbReference>
<dbReference type="STRING" id="260084.SAMN02927928_3002"/>
<dbReference type="Proteomes" id="UP000199150">
    <property type="component" value="Unassembled WGS sequence"/>
</dbReference>
<sequence>MTEQVLVCDFSKGARVSFALAEIGRRPGEAATFICASRADFDVALAHFLDAHGHPKLKGAAVSARRSEENGRLTRLEDGMEITREDLRAALDIQRVNLVNCFVARALAMPKLRRGERISVQEGQPGEETVMLVLGPNYGLGNAALLSDGAGGWTALPGEGGHSSLAAKTEREWQVINGLRDLRGGVVRETAMSQQGFRDLWTILNALDDQTAPELSPAEIVERARSGDATACEVIHLTTVWLADMAADIALIMSATSGIYLAGALMDIIGDAFDAEVFAARFTENPSFSGFLSRIPVWRTAVPDMELIGLATLFD</sequence>
<dbReference type="CDD" id="cd24008">
    <property type="entry name" value="ASKHA_NBD_GLK"/>
    <property type="match status" value="1"/>
</dbReference>
<dbReference type="RefSeq" id="WP_090649648.1">
    <property type="nucleotide sequence ID" value="NZ_CBCRYE010000003.1"/>
</dbReference>
<evidence type="ECO:0000256" key="2">
    <source>
        <dbReference type="ARBA" id="ARBA00022777"/>
    </source>
</evidence>
<evidence type="ECO:0000256" key="1">
    <source>
        <dbReference type="ARBA" id="ARBA00022679"/>
    </source>
</evidence>
<evidence type="ECO:0000313" key="5">
    <source>
        <dbReference type="Proteomes" id="UP000199150"/>
    </source>
</evidence>
<dbReference type="InterPro" id="IPR050201">
    <property type="entry name" value="Bacterial_glucokinase"/>
</dbReference>
<dbReference type="GO" id="GO:0005524">
    <property type="term" value="F:ATP binding"/>
    <property type="evidence" value="ECO:0007669"/>
    <property type="project" value="InterPro"/>
</dbReference>
<accession>A0A1G4SWI4</accession>
<dbReference type="GO" id="GO:0006096">
    <property type="term" value="P:glycolytic process"/>
    <property type="evidence" value="ECO:0007669"/>
    <property type="project" value="InterPro"/>
</dbReference>
<evidence type="ECO:0000256" key="3">
    <source>
        <dbReference type="RuleBase" id="RU004046"/>
    </source>
</evidence>
<dbReference type="GO" id="GO:0005829">
    <property type="term" value="C:cytosol"/>
    <property type="evidence" value="ECO:0007669"/>
    <property type="project" value="TreeGrafter"/>
</dbReference>
<dbReference type="Gene3D" id="3.30.420.40">
    <property type="match status" value="1"/>
</dbReference>